<dbReference type="EMBL" id="KB456262">
    <property type="protein sequence ID" value="EMF14697.1"/>
    <property type="molecule type" value="Genomic_DNA"/>
</dbReference>
<dbReference type="RefSeq" id="XP_016762818.1">
    <property type="nucleotide sequence ID" value="XM_016908806.1"/>
</dbReference>
<proteinExistence type="predicted"/>
<organism evidence="1 2">
    <name type="scientific">Sphaerulina musiva (strain SO2202)</name>
    <name type="common">Poplar stem canker fungus</name>
    <name type="synonym">Septoria musiva</name>
    <dbReference type="NCBI Taxonomy" id="692275"/>
    <lineage>
        <taxon>Eukaryota</taxon>
        <taxon>Fungi</taxon>
        <taxon>Dikarya</taxon>
        <taxon>Ascomycota</taxon>
        <taxon>Pezizomycotina</taxon>
        <taxon>Dothideomycetes</taxon>
        <taxon>Dothideomycetidae</taxon>
        <taxon>Mycosphaerellales</taxon>
        <taxon>Mycosphaerellaceae</taxon>
        <taxon>Sphaerulina</taxon>
    </lineage>
</organism>
<dbReference type="Proteomes" id="UP000016931">
    <property type="component" value="Unassembled WGS sequence"/>
</dbReference>
<protein>
    <submittedName>
        <fullName evidence="1">Uncharacterized protein</fullName>
    </submittedName>
</protein>
<sequence length="185" mass="20997">MLRVVWRYACVAGQVPYDMRERMIRSLYKYSPMNAGVVNPSLVFKAWAAKFAIGVSRDLTPHTTGTLGDDERRLLELGCQHGLEKGSAESKARVHEMKRLVQDDLEEAGRCKPVHPLTDLLEQAWKKDLSWHERGIGRAASQIVPSSAEYGILETVMLDGTRVPMKSGDFTRFRKWEVPSRLRQA</sequence>
<dbReference type="OrthoDB" id="185373at2759"/>
<dbReference type="eggNOG" id="ENOG502TMS4">
    <property type="taxonomic scope" value="Eukaryota"/>
</dbReference>
<keyword evidence="2" id="KW-1185">Reference proteome</keyword>
<dbReference type="AlphaFoldDB" id="M3B4G3"/>
<dbReference type="GeneID" id="27905943"/>
<name>M3B4G3_SPHMS</name>
<gene>
    <name evidence="1" type="ORF">SEPMUDRAFT_40938</name>
</gene>
<accession>M3B4G3</accession>
<dbReference type="HOGENOM" id="CLU_1462201_0_0_1"/>
<reference evidence="1 2" key="1">
    <citation type="journal article" date="2012" name="PLoS Pathog.">
        <title>Diverse lifestyles and strategies of plant pathogenesis encoded in the genomes of eighteen Dothideomycetes fungi.</title>
        <authorList>
            <person name="Ohm R.A."/>
            <person name="Feau N."/>
            <person name="Henrissat B."/>
            <person name="Schoch C.L."/>
            <person name="Horwitz B.A."/>
            <person name="Barry K.W."/>
            <person name="Condon B.J."/>
            <person name="Copeland A.C."/>
            <person name="Dhillon B."/>
            <person name="Glaser F."/>
            <person name="Hesse C.N."/>
            <person name="Kosti I."/>
            <person name="LaButti K."/>
            <person name="Lindquist E.A."/>
            <person name="Lucas S."/>
            <person name="Salamov A.A."/>
            <person name="Bradshaw R.E."/>
            <person name="Ciuffetti L."/>
            <person name="Hamelin R.C."/>
            <person name="Kema G.H.J."/>
            <person name="Lawrence C."/>
            <person name="Scott J.A."/>
            <person name="Spatafora J.W."/>
            <person name="Turgeon B.G."/>
            <person name="de Wit P.J.G.M."/>
            <person name="Zhong S."/>
            <person name="Goodwin S.B."/>
            <person name="Grigoriev I.V."/>
        </authorList>
    </citation>
    <scope>NUCLEOTIDE SEQUENCE [LARGE SCALE GENOMIC DNA]</scope>
    <source>
        <strain evidence="1 2">SO2202</strain>
    </source>
</reference>
<dbReference type="STRING" id="692275.M3B4G3"/>
<evidence type="ECO:0000313" key="2">
    <source>
        <dbReference type="Proteomes" id="UP000016931"/>
    </source>
</evidence>
<dbReference type="OMA" id="WHERGIG"/>
<evidence type="ECO:0000313" key="1">
    <source>
        <dbReference type="EMBL" id="EMF14697.1"/>
    </source>
</evidence>